<evidence type="ECO:0000313" key="3">
    <source>
        <dbReference type="Proteomes" id="UP001632038"/>
    </source>
</evidence>
<evidence type="ECO:0000259" key="1">
    <source>
        <dbReference type="Pfam" id="PF00078"/>
    </source>
</evidence>
<dbReference type="InterPro" id="IPR021109">
    <property type="entry name" value="Peptidase_aspartic_dom_sf"/>
</dbReference>
<dbReference type="AlphaFoldDB" id="A0ABD3BW37"/>
<dbReference type="Gene3D" id="2.40.70.10">
    <property type="entry name" value="Acid Proteases"/>
    <property type="match status" value="1"/>
</dbReference>
<proteinExistence type="predicted"/>
<dbReference type="PANTHER" id="PTHR15503:SF40">
    <property type="match status" value="1"/>
</dbReference>
<dbReference type="CDD" id="cd01647">
    <property type="entry name" value="RT_LTR"/>
    <property type="match status" value="1"/>
</dbReference>
<name>A0ABD3BW37_9LAMI</name>
<keyword evidence="3" id="KW-1185">Reference proteome</keyword>
<sequence length="292" mass="32867">MARNFSDLVRKYFLANLLFFCSECRKLFVLMLDEEDETVNGVVETTKAEVEEEQDCEVSIHSLKGQVPTDTIKLAGKVKNNGLVILVDSGNIHSFIDPSAVHRIKCDVEVTNPLQVNVAGGGNIICSSKCPQFEWGMAGHLFSASVRVLPLGGYDMVLGVDLMKRLGPVVLDYEQPSITFQLQADDCPEELRLIAYRYPYLQRVEIEKLVREMLSMGVIQPSHSPYSSPVLLVKKNDGSWRFCVDYRKLNEVTVKDGYPIPLIDDLLDELHGAQVFSKIDLRSGYHQVRMKP</sequence>
<accession>A0ABD3BW37</accession>
<dbReference type="InterPro" id="IPR000477">
    <property type="entry name" value="RT_dom"/>
</dbReference>
<dbReference type="SUPFAM" id="SSF50630">
    <property type="entry name" value="Acid proteases"/>
    <property type="match status" value="1"/>
</dbReference>
<dbReference type="Gene3D" id="3.10.10.10">
    <property type="entry name" value="HIV Type 1 Reverse Transcriptase, subunit A, domain 1"/>
    <property type="match status" value="1"/>
</dbReference>
<gene>
    <name evidence="2" type="ORF">CASFOL_036406</name>
</gene>
<dbReference type="Pfam" id="PF08284">
    <property type="entry name" value="RVP_2"/>
    <property type="match status" value="1"/>
</dbReference>
<organism evidence="2 3">
    <name type="scientific">Castilleja foliolosa</name>
    <dbReference type="NCBI Taxonomy" id="1961234"/>
    <lineage>
        <taxon>Eukaryota</taxon>
        <taxon>Viridiplantae</taxon>
        <taxon>Streptophyta</taxon>
        <taxon>Embryophyta</taxon>
        <taxon>Tracheophyta</taxon>
        <taxon>Spermatophyta</taxon>
        <taxon>Magnoliopsida</taxon>
        <taxon>eudicotyledons</taxon>
        <taxon>Gunneridae</taxon>
        <taxon>Pentapetalae</taxon>
        <taxon>asterids</taxon>
        <taxon>lamiids</taxon>
        <taxon>Lamiales</taxon>
        <taxon>Orobanchaceae</taxon>
        <taxon>Pedicularideae</taxon>
        <taxon>Castillejinae</taxon>
        <taxon>Castilleja</taxon>
    </lineage>
</organism>
<dbReference type="PANTHER" id="PTHR15503">
    <property type="entry name" value="LDOC1 RELATED"/>
    <property type="match status" value="1"/>
</dbReference>
<dbReference type="CDD" id="cd00303">
    <property type="entry name" value="retropepsin_like"/>
    <property type="match status" value="1"/>
</dbReference>
<dbReference type="Proteomes" id="UP001632038">
    <property type="component" value="Unassembled WGS sequence"/>
</dbReference>
<dbReference type="EMBL" id="JAVIJP010000066">
    <property type="protein sequence ID" value="KAL3621494.1"/>
    <property type="molecule type" value="Genomic_DNA"/>
</dbReference>
<dbReference type="Pfam" id="PF00078">
    <property type="entry name" value="RVT_1"/>
    <property type="match status" value="1"/>
</dbReference>
<dbReference type="InterPro" id="IPR032567">
    <property type="entry name" value="RTL1-rel"/>
</dbReference>
<dbReference type="SUPFAM" id="SSF56672">
    <property type="entry name" value="DNA/RNA polymerases"/>
    <property type="match status" value="1"/>
</dbReference>
<comment type="caution">
    <text evidence="2">The sequence shown here is derived from an EMBL/GenBank/DDBJ whole genome shotgun (WGS) entry which is preliminary data.</text>
</comment>
<feature type="domain" description="Reverse transcriptase" evidence="1">
    <location>
        <begin position="233"/>
        <end position="291"/>
    </location>
</feature>
<reference evidence="3" key="1">
    <citation type="journal article" date="2024" name="IScience">
        <title>Strigolactones Initiate the Formation of Haustorium-like Structures in Castilleja.</title>
        <authorList>
            <person name="Buerger M."/>
            <person name="Peterson D."/>
            <person name="Chory J."/>
        </authorList>
    </citation>
    <scope>NUCLEOTIDE SEQUENCE [LARGE SCALE GENOMIC DNA]</scope>
</reference>
<dbReference type="InterPro" id="IPR043502">
    <property type="entry name" value="DNA/RNA_pol_sf"/>
</dbReference>
<protein>
    <recommendedName>
        <fullName evidence="1">Reverse transcriptase domain-containing protein</fullName>
    </recommendedName>
</protein>
<evidence type="ECO:0000313" key="2">
    <source>
        <dbReference type="EMBL" id="KAL3621494.1"/>
    </source>
</evidence>